<dbReference type="Gene3D" id="3.40.10.10">
    <property type="entry name" value="DNA Methylphosphotriester Repair Domain"/>
    <property type="match status" value="1"/>
</dbReference>
<feature type="compositionally biased region" description="Basic and acidic residues" evidence="1">
    <location>
        <begin position="132"/>
        <end position="141"/>
    </location>
</feature>
<dbReference type="EMBL" id="BLYO01000345">
    <property type="protein sequence ID" value="GFO99958.1"/>
    <property type="molecule type" value="Genomic_DNA"/>
</dbReference>
<evidence type="ECO:0000256" key="2">
    <source>
        <dbReference type="SAM" id="Phobius"/>
    </source>
</evidence>
<dbReference type="SUPFAM" id="SSF57884">
    <property type="entry name" value="Ada DNA repair protein, N-terminal domain (N-Ada 10)"/>
    <property type="match status" value="1"/>
</dbReference>
<feature type="region of interest" description="Disordered" evidence="1">
    <location>
        <begin position="132"/>
        <end position="181"/>
    </location>
</feature>
<reference evidence="3" key="1">
    <citation type="submission" date="2020-07" db="EMBL/GenBank/DDBJ databases">
        <title>Draft genome sequence of Lactobacillus helveticus strain H-8.</title>
        <authorList>
            <person name="Endo A."/>
            <person name="Maeno S."/>
            <person name="Kido Y."/>
        </authorList>
    </citation>
    <scope>NUCLEOTIDE SEQUENCE</scope>
    <source>
        <strain evidence="3">H-8</strain>
    </source>
</reference>
<feature type="transmembrane region" description="Helical" evidence="2">
    <location>
        <begin position="6"/>
        <end position="26"/>
    </location>
</feature>
<protein>
    <recommendedName>
        <fullName evidence="5">DNA-entry nuclease</fullName>
    </recommendedName>
</protein>
<name>A0A8H9FAA7_LACHE</name>
<keyword evidence="2" id="KW-0812">Transmembrane</keyword>
<comment type="caution">
    <text evidence="3">The sequence shown here is derived from an EMBL/GenBank/DDBJ whole genome shotgun (WGS) entry which is preliminary data.</text>
</comment>
<dbReference type="InterPro" id="IPR035451">
    <property type="entry name" value="Ada-like_dom_sf"/>
</dbReference>
<dbReference type="Proteomes" id="UP000618094">
    <property type="component" value="Unassembled WGS sequence"/>
</dbReference>
<keyword evidence="2" id="KW-1133">Transmembrane helix</keyword>
<organism evidence="3 4">
    <name type="scientific">Lactobacillus helveticus</name>
    <name type="common">Lactobacillus suntoryeus</name>
    <dbReference type="NCBI Taxonomy" id="1587"/>
    <lineage>
        <taxon>Bacteria</taxon>
        <taxon>Bacillati</taxon>
        <taxon>Bacillota</taxon>
        <taxon>Bacilli</taxon>
        <taxon>Lactobacillales</taxon>
        <taxon>Lactobacillaceae</taxon>
        <taxon>Lactobacillus</taxon>
    </lineage>
</organism>
<sequence length="226" mass="25578">MDTLKKVGKVILWIFFWYYLIPYYLLKKYAFKQVKHRVFWSSLSSLVVVFVLFCWWGSTIPDDDSTQAETTKPKIHYVVKKVGREKLAQAKAKEKVLNKEEKKEEVEYEKLSAALAAAKAKDKKEKAAKIKAEKKVNEEAKQQNNAVSKSHTSTQTNTSRSHHTTGAAASNHGDMNTAQTGKIVGNHNSKIYHVPGQAGYRMNFANAVYFNSEAEAKAAGYRKSLR</sequence>
<evidence type="ECO:0000313" key="4">
    <source>
        <dbReference type="Proteomes" id="UP000618094"/>
    </source>
</evidence>
<proteinExistence type="predicted"/>
<evidence type="ECO:0008006" key="5">
    <source>
        <dbReference type="Google" id="ProtNLM"/>
    </source>
</evidence>
<feature type="compositionally biased region" description="Polar residues" evidence="1">
    <location>
        <begin position="142"/>
        <end position="159"/>
    </location>
</feature>
<dbReference type="RefSeq" id="WP_057730998.1">
    <property type="nucleotide sequence ID" value="NZ_BLYO01000345.1"/>
</dbReference>
<feature type="transmembrane region" description="Helical" evidence="2">
    <location>
        <begin position="38"/>
        <end position="58"/>
    </location>
</feature>
<gene>
    <name evidence="3" type="ORF">LHEH8_17140</name>
</gene>
<evidence type="ECO:0000313" key="3">
    <source>
        <dbReference type="EMBL" id="GFO99958.1"/>
    </source>
</evidence>
<evidence type="ECO:0000256" key="1">
    <source>
        <dbReference type="SAM" id="MobiDB-lite"/>
    </source>
</evidence>
<dbReference type="AlphaFoldDB" id="A0A8H9FAA7"/>
<accession>A0A8H9FAA7</accession>
<keyword evidence="2" id="KW-0472">Membrane</keyword>